<feature type="domain" description="SAM-dependent MTase RsmB/NOP-type" evidence="7">
    <location>
        <begin position="224"/>
        <end position="521"/>
    </location>
</feature>
<evidence type="ECO:0000256" key="3">
    <source>
        <dbReference type="ARBA" id="ARBA00022691"/>
    </source>
</evidence>
<feature type="binding site" evidence="5">
    <location>
        <position position="377"/>
    </location>
    <ligand>
        <name>S-adenosyl-L-methionine</name>
        <dbReference type="ChEBI" id="CHEBI:59789"/>
    </ligand>
</feature>
<keyword evidence="4 5" id="KW-0694">RNA-binding</keyword>
<evidence type="ECO:0000259" key="7">
    <source>
        <dbReference type="PROSITE" id="PS51686"/>
    </source>
</evidence>
<reference evidence="9" key="1">
    <citation type="submission" date="2017-03" db="EMBL/GenBank/DDBJ databases">
        <authorList>
            <person name="Monnet C."/>
        </authorList>
    </citation>
    <scope>NUCLEOTIDE SEQUENCE [LARGE SCALE GENOMIC DNA]</scope>
    <source>
        <strain evidence="9">ATCC 49514</strain>
    </source>
</reference>
<dbReference type="InterPro" id="IPR023267">
    <property type="entry name" value="RCMT"/>
</dbReference>
<dbReference type="GO" id="GO:0001510">
    <property type="term" value="P:RNA methylation"/>
    <property type="evidence" value="ECO:0007669"/>
    <property type="project" value="InterPro"/>
</dbReference>
<comment type="similarity">
    <text evidence="5">Belongs to the class I-like SAM-binding methyltransferase superfamily. RsmB/NOP family.</text>
</comment>
<dbReference type="RefSeq" id="WP_101544376.1">
    <property type="nucleotide sequence ID" value="NZ_FXYX01000002.1"/>
</dbReference>
<feature type="binding site" evidence="5">
    <location>
        <begin position="327"/>
        <end position="333"/>
    </location>
    <ligand>
        <name>S-adenosyl-L-methionine</name>
        <dbReference type="ChEBI" id="CHEBI:59789"/>
    </ligand>
</feature>
<proteinExistence type="inferred from homology"/>
<feature type="compositionally biased region" description="Basic and acidic residues" evidence="6">
    <location>
        <begin position="26"/>
        <end position="60"/>
    </location>
</feature>
<feature type="binding site" evidence="5">
    <location>
        <position position="352"/>
    </location>
    <ligand>
        <name>S-adenosyl-L-methionine</name>
        <dbReference type="ChEBI" id="CHEBI:59789"/>
    </ligand>
</feature>
<dbReference type="Gene3D" id="1.10.940.10">
    <property type="entry name" value="NusB-like"/>
    <property type="match status" value="1"/>
</dbReference>
<feature type="region of interest" description="Disordered" evidence="6">
    <location>
        <begin position="1"/>
        <end position="70"/>
    </location>
</feature>
<evidence type="ECO:0000256" key="5">
    <source>
        <dbReference type="PROSITE-ProRule" id="PRU01023"/>
    </source>
</evidence>
<feature type="compositionally biased region" description="Basic and acidic residues" evidence="6">
    <location>
        <begin position="1"/>
        <end position="11"/>
    </location>
</feature>
<organism evidence="8 9">
    <name type="scientific">Brevibacterium iodinum ATCC 49514</name>
    <dbReference type="NCBI Taxonomy" id="1255616"/>
    <lineage>
        <taxon>Bacteria</taxon>
        <taxon>Bacillati</taxon>
        <taxon>Actinomycetota</taxon>
        <taxon>Actinomycetes</taxon>
        <taxon>Micrococcales</taxon>
        <taxon>Brevibacteriaceae</taxon>
        <taxon>Brevibacterium</taxon>
    </lineage>
</organism>
<keyword evidence="2 5" id="KW-0808">Transferase</keyword>
<dbReference type="GO" id="GO:0003723">
    <property type="term" value="F:RNA binding"/>
    <property type="evidence" value="ECO:0007669"/>
    <property type="project" value="UniProtKB-UniRule"/>
</dbReference>
<dbReference type="Pfam" id="PF01189">
    <property type="entry name" value="Methyltr_RsmB-F"/>
    <property type="match status" value="1"/>
</dbReference>
<evidence type="ECO:0000313" key="9">
    <source>
        <dbReference type="Proteomes" id="UP000234382"/>
    </source>
</evidence>
<dbReference type="SUPFAM" id="SSF53335">
    <property type="entry name" value="S-adenosyl-L-methionine-dependent methyltransferases"/>
    <property type="match status" value="1"/>
</dbReference>
<dbReference type="GO" id="GO:0008173">
    <property type="term" value="F:RNA methyltransferase activity"/>
    <property type="evidence" value="ECO:0007669"/>
    <property type="project" value="InterPro"/>
</dbReference>
<feature type="binding site" evidence="5">
    <location>
        <position position="391"/>
    </location>
    <ligand>
        <name>S-adenosyl-L-methionine</name>
        <dbReference type="ChEBI" id="CHEBI:59789"/>
    </ligand>
</feature>
<name>A0A2H1I7U5_9MICO</name>
<dbReference type="InterPro" id="IPR049560">
    <property type="entry name" value="MeTrfase_RsmB-F_NOP2_cat"/>
</dbReference>
<dbReference type="GO" id="GO:0006355">
    <property type="term" value="P:regulation of DNA-templated transcription"/>
    <property type="evidence" value="ECO:0007669"/>
    <property type="project" value="InterPro"/>
</dbReference>
<evidence type="ECO:0000313" key="8">
    <source>
        <dbReference type="EMBL" id="SMX71233.1"/>
    </source>
</evidence>
<keyword evidence="1 5" id="KW-0489">Methyltransferase</keyword>
<dbReference type="Pfam" id="PF01029">
    <property type="entry name" value="NusB"/>
    <property type="match status" value="1"/>
</dbReference>
<dbReference type="PANTHER" id="PTHR22807">
    <property type="entry name" value="NOP2 YEAST -RELATED NOL1/NOP2/FMU SUN DOMAIN-CONTAINING"/>
    <property type="match status" value="1"/>
</dbReference>
<evidence type="ECO:0000256" key="2">
    <source>
        <dbReference type="ARBA" id="ARBA00022679"/>
    </source>
</evidence>
<dbReference type="AlphaFoldDB" id="A0A2H1I7U5"/>
<dbReference type="InterPro" id="IPR029063">
    <property type="entry name" value="SAM-dependent_MTases_sf"/>
</dbReference>
<evidence type="ECO:0000256" key="6">
    <source>
        <dbReference type="SAM" id="MobiDB-lite"/>
    </source>
</evidence>
<dbReference type="PRINTS" id="PR02008">
    <property type="entry name" value="RCMTFAMILY"/>
</dbReference>
<dbReference type="InterPro" id="IPR006027">
    <property type="entry name" value="NusB_RsmB_TIM44"/>
</dbReference>
<dbReference type="EMBL" id="FXYX01000002">
    <property type="protein sequence ID" value="SMX71233.1"/>
    <property type="molecule type" value="Genomic_DNA"/>
</dbReference>
<dbReference type="Gene3D" id="3.40.50.150">
    <property type="entry name" value="Vaccinia Virus protein VP39"/>
    <property type="match status" value="1"/>
</dbReference>
<evidence type="ECO:0000256" key="4">
    <source>
        <dbReference type="ARBA" id="ARBA00022884"/>
    </source>
</evidence>
<dbReference type="InterPro" id="IPR001678">
    <property type="entry name" value="MeTrfase_RsmB-F_NOP2_dom"/>
</dbReference>
<dbReference type="Proteomes" id="UP000234382">
    <property type="component" value="Unassembled WGS sequence"/>
</dbReference>
<keyword evidence="9" id="KW-1185">Reference proteome</keyword>
<dbReference type="SUPFAM" id="SSF48013">
    <property type="entry name" value="NusB-like"/>
    <property type="match status" value="1"/>
</dbReference>
<protein>
    <submittedName>
        <fullName evidence="8">16S rRNA (Cytosine967-C5)-methyltransferase</fullName>
        <ecNumber evidence="8">2.1.1.176</ecNumber>
    </submittedName>
</protein>
<accession>A0A2H1I7U5</accession>
<sequence length="522" mass="55668">MAESAGRDRRGGSRGNDGNRGQRRGGPRDTDRRGGHGRGRSDRGGQDRGGQGRDRPRQDRGAPQGERAGKNLPRRIAWEVLLDVATKDAYANLLLPAKLARTHMGAQDAAFTTELTYGTLRRQKFYDAVIEIASSRVVDKIDPEPLAAMRLGAHQLLSMRVPNHAALSETVAVVKRSAAKTAGFVNAVLRRISEAEPAEWLDRVTAEADETTRLAIEHSHPEWVVRALNQALKGHGRDAAELEALLEADNAPAKVGVTALPGLIDRAELPGEPTSLSPIGVTLETAVPRDVAAVADGRARVQDEGSALVALALADIDAPTGTWADLCAGPGGKAAVLAARAAGESTTLEAFDSSEHRVDLVRDSTKALTNVNAAVRDGRDARGPYSKILVDVPCSGLGALRRRPEARYRRSPEDITALTGLQRELLASALDACAPGGVVAYSTCSPHYAETVLIVDEVLRLRAKTGGADIEILDTPEVLSAITGTDEESFASVTREGGRYAQLWPHVHNSDGMFLALLRKAK</sequence>
<keyword evidence="3 5" id="KW-0949">S-adenosyl-L-methionine</keyword>
<feature type="active site" description="Nucleophile" evidence="5">
    <location>
        <position position="444"/>
    </location>
</feature>
<dbReference type="PROSITE" id="PS51686">
    <property type="entry name" value="SAM_MT_RSMB_NOP"/>
    <property type="match status" value="1"/>
</dbReference>
<dbReference type="PANTHER" id="PTHR22807:SF53">
    <property type="entry name" value="RIBOSOMAL RNA SMALL SUBUNIT METHYLTRANSFERASE B-RELATED"/>
    <property type="match status" value="1"/>
</dbReference>
<evidence type="ECO:0000256" key="1">
    <source>
        <dbReference type="ARBA" id="ARBA00022603"/>
    </source>
</evidence>
<dbReference type="EC" id="2.1.1.176" evidence="8"/>
<gene>
    <name evidence="8" type="ORF">BI49514_00722</name>
</gene>
<dbReference type="InterPro" id="IPR035926">
    <property type="entry name" value="NusB-like_sf"/>
</dbReference>